<keyword evidence="2" id="KW-1185">Reference proteome</keyword>
<name>A0A6G1E7S9_9ORYZ</name>
<dbReference type="AlphaFoldDB" id="A0A6G1E7S9"/>
<reference evidence="1 2" key="1">
    <citation type="submission" date="2019-11" db="EMBL/GenBank/DDBJ databases">
        <title>Whole genome sequence of Oryza granulata.</title>
        <authorList>
            <person name="Li W."/>
        </authorList>
    </citation>
    <scope>NUCLEOTIDE SEQUENCE [LARGE SCALE GENOMIC DNA]</scope>
    <source>
        <strain evidence="2">cv. Menghai</strain>
        <tissue evidence="1">Leaf</tissue>
    </source>
</reference>
<sequence length="155" mass="17089">MDEWEELARRVSGTLMLVDSGMEAVRLIELAHSKLQQRTNLMRSIRLGTPAAIAMNHFADPAPVGVCPTETLEEARRENSQNAARHAMASHVFVRYAAHHGIQHEPPCSSWDAHYHDATDITEKALEKVSEAASRAEAAKDAVDIAESLLSQPQL</sequence>
<comment type="caution">
    <text evidence="1">The sequence shown here is derived from an EMBL/GenBank/DDBJ whole genome shotgun (WGS) entry which is preliminary data.</text>
</comment>
<dbReference type="Proteomes" id="UP000479710">
    <property type="component" value="Unassembled WGS sequence"/>
</dbReference>
<protein>
    <submittedName>
        <fullName evidence="1">Uncharacterized protein</fullName>
    </submittedName>
</protein>
<gene>
    <name evidence="1" type="ORF">E2562_036850</name>
</gene>
<dbReference type="OrthoDB" id="684581at2759"/>
<organism evidence="1 2">
    <name type="scientific">Oryza meyeriana var. granulata</name>
    <dbReference type="NCBI Taxonomy" id="110450"/>
    <lineage>
        <taxon>Eukaryota</taxon>
        <taxon>Viridiplantae</taxon>
        <taxon>Streptophyta</taxon>
        <taxon>Embryophyta</taxon>
        <taxon>Tracheophyta</taxon>
        <taxon>Spermatophyta</taxon>
        <taxon>Magnoliopsida</taxon>
        <taxon>Liliopsida</taxon>
        <taxon>Poales</taxon>
        <taxon>Poaceae</taxon>
        <taxon>BOP clade</taxon>
        <taxon>Oryzoideae</taxon>
        <taxon>Oryzeae</taxon>
        <taxon>Oryzinae</taxon>
        <taxon>Oryza</taxon>
        <taxon>Oryza meyeriana</taxon>
    </lineage>
</organism>
<evidence type="ECO:0000313" key="2">
    <source>
        <dbReference type="Proteomes" id="UP000479710"/>
    </source>
</evidence>
<accession>A0A6G1E7S9</accession>
<dbReference type="EMBL" id="SPHZ02000005">
    <property type="protein sequence ID" value="KAF0920767.1"/>
    <property type="molecule type" value="Genomic_DNA"/>
</dbReference>
<evidence type="ECO:0000313" key="1">
    <source>
        <dbReference type="EMBL" id="KAF0920767.1"/>
    </source>
</evidence>
<proteinExistence type="predicted"/>